<evidence type="ECO:0000313" key="3">
    <source>
        <dbReference type="Proteomes" id="UP000077469"/>
    </source>
</evidence>
<dbReference type="KEGG" id="phy:AJ81_08070"/>
<proteinExistence type="predicted"/>
<name>A0A0X1KU50_9THEM</name>
<dbReference type="EMBL" id="CP007141">
    <property type="protein sequence ID" value="AJC74857.1"/>
    <property type="molecule type" value="Genomic_DNA"/>
</dbReference>
<evidence type="ECO:0000256" key="1">
    <source>
        <dbReference type="SAM" id="Phobius"/>
    </source>
</evidence>
<keyword evidence="3" id="KW-1185">Reference proteome</keyword>
<dbReference type="STRING" id="1123384.AJ81_08070"/>
<protein>
    <submittedName>
        <fullName evidence="2">Uncharacterized protein</fullName>
    </submittedName>
</protein>
<reference evidence="2 3" key="1">
    <citation type="submission" date="2014-01" db="EMBL/GenBank/DDBJ databases">
        <title>Genome sequencing of Thermotog hypogea.</title>
        <authorList>
            <person name="Zhang X."/>
            <person name="Alvare G."/>
            <person name="Fristensky B."/>
            <person name="Chen L."/>
            <person name="Suen T."/>
            <person name="Chen Q."/>
            <person name="Ma K."/>
        </authorList>
    </citation>
    <scope>NUCLEOTIDE SEQUENCE [LARGE SCALE GENOMIC DNA]</scope>
    <source>
        <strain evidence="2 3">DSM 11164</strain>
    </source>
</reference>
<accession>A0A0X1KU50</accession>
<organism evidence="2 3">
    <name type="scientific">Pseudothermotoga hypogea DSM 11164 = NBRC 106472</name>
    <dbReference type="NCBI Taxonomy" id="1123384"/>
    <lineage>
        <taxon>Bacteria</taxon>
        <taxon>Thermotogati</taxon>
        <taxon>Thermotogota</taxon>
        <taxon>Thermotogae</taxon>
        <taxon>Thermotogales</taxon>
        <taxon>Thermotogaceae</taxon>
        <taxon>Pseudothermotoga</taxon>
    </lineage>
</organism>
<dbReference type="AlphaFoldDB" id="A0A0X1KU50"/>
<sequence>MINVLLSFQMLFEAYKFFYTAAASVGMKIETMNVLNKFFIIVFAVLIIAMIVYFENHYRNRAKEGMKRLLDRFFIFTGLQFLLITFFQTPFFLTLGYRLGWSECARYFVKPALGILLVFFSLRLRSKHDH</sequence>
<dbReference type="PaxDb" id="1123384-AJ81_08070"/>
<evidence type="ECO:0000313" key="2">
    <source>
        <dbReference type="EMBL" id="AJC74857.1"/>
    </source>
</evidence>
<feature type="transmembrane region" description="Helical" evidence="1">
    <location>
        <begin position="73"/>
        <end position="93"/>
    </location>
</feature>
<keyword evidence="1" id="KW-1133">Transmembrane helix</keyword>
<feature type="transmembrane region" description="Helical" evidence="1">
    <location>
        <begin position="34"/>
        <end position="53"/>
    </location>
</feature>
<keyword evidence="1" id="KW-0812">Transmembrane</keyword>
<dbReference type="Proteomes" id="UP000077469">
    <property type="component" value="Chromosome"/>
</dbReference>
<feature type="transmembrane region" description="Helical" evidence="1">
    <location>
        <begin position="105"/>
        <end position="124"/>
    </location>
</feature>
<dbReference type="PATRIC" id="fig|1123384.7.peg.1617"/>
<gene>
    <name evidence="2" type="ORF">AJ81_08070</name>
</gene>
<keyword evidence="1" id="KW-0472">Membrane</keyword>
<dbReference type="RefSeq" id="WP_031505027.1">
    <property type="nucleotide sequence ID" value="NC_022795.1"/>
</dbReference>